<dbReference type="Gene3D" id="3.10.250.10">
    <property type="entry name" value="SRCR-like domain"/>
    <property type="match status" value="4"/>
</dbReference>
<dbReference type="PANTHER" id="PTHR48071">
    <property type="entry name" value="SRCR DOMAIN-CONTAINING PROTEIN"/>
    <property type="match status" value="1"/>
</dbReference>
<evidence type="ECO:0000256" key="7">
    <source>
        <dbReference type="PROSITE-ProRule" id="PRU00196"/>
    </source>
</evidence>
<keyword evidence="4" id="KW-0677">Repeat</keyword>
<dbReference type="PRINTS" id="PR00258">
    <property type="entry name" value="SPERACTRCPTR"/>
</dbReference>
<dbReference type="SUPFAM" id="SSF56487">
    <property type="entry name" value="SRCR-like"/>
    <property type="match status" value="4"/>
</dbReference>
<sequence>TTILCSLILSVRLVGTGSSRCSGRVEVYHNGEWGTVCDDDWGLSNAEVVCRQRDCGTALSAPRGAQFGQGTGQIWLDDVRCSGSESSLTQCVHNGFGSHNCNHGEDAGVVCSDDIRLVGPGSSRCSGRVEVRNNRRWGTVCDDNWDMSDATVVCRQLNCGTALMSITEAKFGQGSDPIWFDNVQCSGNESSLLQCQHNGLGSHDCTHTEDAGVVCSGRIVLSEGQIRLVGGSSPCSGRIEIYHADEWRTVCDDHWDWSDAAVVCRQIRCGKVMKATREAQFGEGTAPIWLSDVDCSGSESSLTDCHHSRFGDHKCGHNEDAGVVCSEGQMIRLVGPGSSRCSGRVEVYHNGSWGTVCDDNWDMDDAVVLCRQLDCETAVKALNTAQFGEGTGPIWLDDVSCSGRESSLLQCQHSGFGPDYCKHDEDASAVCS</sequence>
<dbReference type="GO" id="GO:0031638">
    <property type="term" value="P:zymogen activation"/>
    <property type="evidence" value="ECO:0007669"/>
    <property type="project" value="TreeGrafter"/>
</dbReference>
<dbReference type="PANTHER" id="PTHR48071:SF15">
    <property type="entry name" value="SRCR DOMAIN-CONTAINING PROTEIN"/>
    <property type="match status" value="1"/>
</dbReference>
<feature type="domain" description="SRCR" evidence="9">
    <location>
        <begin position="11"/>
        <end position="112"/>
    </location>
</feature>
<protein>
    <recommendedName>
        <fullName evidence="9">SRCR domain-containing protein</fullName>
    </recommendedName>
</protein>
<dbReference type="GO" id="GO:0005615">
    <property type="term" value="C:extracellular space"/>
    <property type="evidence" value="ECO:0007669"/>
    <property type="project" value="TreeGrafter"/>
</dbReference>
<dbReference type="InterPro" id="IPR001190">
    <property type="entry name" value="SRCR"/>
</dbReference>
<proteinExistence type="predicted"/>
<keyword evidence="5 7" id="KW-1015">Disulfide bond</keyword>
<dbReference type="AlphaFoldDB" id="A0A8C6SDH4"/>
<evidence type="ECO:0000256" key="4">
    <source>
        <dbReference type="ARBA" id="ARBA00022737"/>
    </source>
</evidence>
<feature type="domain" description="SRCR" evidence="9">
    <location>
        <begin position="331"/>
        <end position="432"/>
    </location>
</feature>
<evidence type="ECO:0000256" key="8">
    <source>
        <dbReference type="SAM" id="SignalP"/>
    </source>
</evidence>
<reference evidence="10" key="1">
    <citation type="submission" date="2025-08" db="UniProtKB">
        <authorList>
            <consortium name="Ensembl"/>
        </authorList>
    </citation>
    <scope>IDENTIFICATION</scope>
</reference>
<name>A0A8C6SDH4_9GOBI</name>
<feature type="disulfide bond" evidence="7">
    <location>
        <begin position="264"/>
        <end position="325"/>
    </location>
</feature>
<evidence type="ECO:0000259" key="9">
    <source>
        <dbReference type="PROSITE" id="PS50287"/>
    </source>
</evidence>
<keyword evidence="3 8" id="KW-0732">Signal</keyword>
<reference evidence="10" key="2">
    <citation type="submission" date="2025-09" db="UniProtKB">
        <authorList>
            <consortium name="Ensembl"/>
        </authorList>
    </citation>
    <scope>IDENTIFICATION</scope>
</reference>
<dbReference type="PROSITE" id="PS50287">
    <property type="entry name" value="SRCR_2"/>
    <property type="match status" value="4"/>
</dbReference>
<dbReference type="InterPro" id="IPR036772">
    <property type="entry name" value="SRCR-like_dom_sf"/>
</dbReference>
<feature type="disulfide bond" evidence="7">
    <location>
        <begin position="154"/>
        <end position="215"/>
    </location>
</feature>
<dbReference type="GO" id="GO:0005886">
    <property type="term" value="C:plasma membrane"/>
    <property type="evidence" value="ECO:0007669"/>
    <property type="project" value="TreeGrafter"/>
</dbReference>
<comment type="subcellular location">
    <subcellularLocation>
        <location evidence="1">Secreted</location>
    </subcellularLocation>
</comment>
<feature type="disulfide bond" evidence="7">
    <location>
        <begin position="141"/>
        <end position="205"/>
    </location>
</feature>
<keyword evidence="2" id="KW-0964">Secreted</keyword>
<feature type="disulfide bond" evidence="7">
    <location>
        <begin position="81"/>
        <end position="91"/>
    </location>
</feature>
<dbReference type="GO" id="GO:0004252">
    <property type="term" value="F:serine-type endopeptidase activity"/>
    <property type="evidence" value="ECO:0007669"/>
    <property type="project" value="TreeGrafter"/>
</dbReference>
<evidence type="ECO:0000256" key="6">
    <source>
        <dbReference type="ARBA" id="ARBA00023180"/>
    </source>
</evidence>
<organism evidence="10 11">
    <name type="scientific">Neogobius melanostomus</name>
    <name type="common">round goby</name>
    <dbReference type="NCBI Taxonomy" id="47308"/>
    <lineage>
        <taxon>Eukaryota</taxon>
        <taxon>Metazoa</taxon>
        <taxon>Chordata</taxon>
        <taxon>Craniata</taxon>
        <taxon>Vertebrata</taxon>
        <taxon>Euteleostomi</taxon>
        <taxon>Actinopterygii</taxon>
        <taxon>Neopterygii</taxon>
        <taxon>Teleostei</taxon>
        <taxon>Neoteleostei</taxon>
        <taxon>Acanthomorphata</taxon>
        <taxon>Gobiaria</taxon>
        <taxon>Gobiiformes</taxon>
        <taxon>Gobioidei</taxon>
        <taxon>Gobiidae</taxon>
        <taxon>Benthophilinae</taxon>
        <taxon>Neogobiini</taxon>
        <taxon>Neogobius</taxon>
    </lineage>
</organism>
<feature type="domain" description="SRCR" evidence="9">
    <location>
        <begin position="115"/>
        <end position="216"/>
    </location>
</feature>
<dbReference type="Ensembl" id="ENSNMLT00000004080.1">
    <property type="protein sequence ID" value="ENSNMLP00000003558.1"/>
    <property type="gene ID" value="ENSNMLG00000002521.1"/>
</dbReference>
<evidence type="ECO:0000256" key="2">
    <source>
        <dbReference type="ARBA" id="ARBA00022525"/>
    </source>
</evidence>
<evidence type="ECO:0000256" key="5">
    <source>
        <dbReference type="ARBA" id="ARBA00023157"/>
    </source>
</evidence>
<evidence type="ECO:0000256" key="1">
    <source>
        <dbReference type="ARBA" id="ARBA00004613"/>
    </source>
</evidence>
<accession>A0A8C6SDH4</accession>
<feature type="disulfide bond" evidence="7">
    <location>
        <begin position="401"/>
        <end position="411"/>
    </location>
</feature>
<dbReference type="FunFam" id="3.10.250.10:FF:000002">
    <property type="entry name" value="Scavenger receptor cysteine-rich type 1 protein M130"/>
    <property type="match status" value="2"/>
</dbReference>
<dbReference type="FunFam" id="3.10.250.10:FF:000006">
    <property type="entry name" value="neurotrypsin isoform X2"/>
    <property type="match status" value="2"/>
</dbReference>
<feature type="disulfide bond" evidence="7">
    <location>
        <begin position="185"/>
        <end position="195"/>
    </location>
</feature>
<feature type="domain" description="SRCR" evidence="9">
    <location>
        <begin position="226"/>
        <end position="326"/>
    </location>
</feature>
<evidence type="ECO:0000256" key="3">
    <source>
        <dbReference type="ARBA" id="ARBA00022729"/>
    </source>
</evidence>
<dbReference type="SMART" id="SM00202">
    <property type="entry name" value="SR"/>
    <property type="match status" value="4"/>
</dbReference>
<feature type="disulfide bond" evidence="7">
    <location>
        <begin position="251"/>
        <end position="315"/>
    </location>
</feature>
<keyword evidence="6" id="KW-0325">Glycoprotein</keyword>
<feature type="disulfide bond" evidence="7">
    <location>
        <begin position="357"/>
        <end position="421"/>
    </location>
</feature>
<feature type="disulfide bond" evidence="7">
    <location>
        <begin position="370"/>
        <end position="431"/>
    </location>
</feature>
<feature type="disulfide bond" evidence="7">
    <location>
        <begin position="50"/>
        <end position="111"/>
    </location>
</feature>
<evidence type="ECO:0000313" key="11">
    <source>
        <dbReference type="Proteomes" id="UP000694523"/>
    </source>
</evidence>
<evidence type="ECO:0000313" key="10">
    <source>
        <dbReference type="Ensembl" id="ENSNMLP00000003558.1"/>
    </source>
</evidence>
<feature type="disulfide bond" evidence="7">
    <location>
        <begin position="37"/>
        <end position="101"/>
    </location>
</feature>
<dbReference type="Proteomes" id="UP000694523">
    <property type="component" value="Unplaced"/>
</dbReference>
<dbReference type="Pfam" id="PF00530">
    <property type="entry name" value="SRCR"/>
    <property type="match status" value="4"/>
</dbReference>
<feature type="chain" id="PRO_5034414483" description="SRCR domain-containing protein" evidence="8">
    <location>
        <begin position="19"/>
        <end position="432"/>
    </location>
</feature>
<keyword evidence="11" id="KW-1185">Reference proteome</keyword>
<feature type="signal peptide" evidence="8">
    <location>
        <begin position="1"/>
        <end position="18"/>
    </location>
</feature>
<feature type="disulfide bond" evidence="7">
    <location>
        <begin position="295"/>
        <end position="305"/>
    </location>
</feature>